<keyword evidence="1" id="KW-1133">Transmembrane helix</keyword>
<accession>A0ABW8IK27</accession>
<organism evidence="2 3">
    <name type="scientific">Dyella humi</name>
    <dbReference type="NCBI Taxonomy" id="1770547"/>
    <lineage>
        <taxon>Bacteria</taxon>
        <taxon>Pseudomonadati</taxon>
        <taxon>Pseudomonadota</taxon>
        <taxon>Gammaproteobacteria</taxon>
        <taxon>Lysobacterales</taxon>
        <taxon>Rhodanobacteraceae</taxon>
        <taxon>Dyella</taxon>
    </lineage>
</organism>
<evidence type="ECO:0000256" key="1">
    <source>
        <dbReference type="SAM" id="Phobius"/>
    </source>
</evidence>
<evidence type="ECO:0000313" key="2">
    <source>
        <dbReference type="EMBL" id="MFK2855582.1"/>
    </source>
</evidence>
<name>A0ABW8IK27_9GAMM</name>
<feature type="transmembrane region" description="Helical" evidence="1">
    <location>
        <begin position="31"/>
        <end position="50"/>
    </location>
</feature>
<dbReference type="Proteomes" id="UP001620409">
    <property type="component" value="Unassembled WGS sequence"/>
</dbReference>
<keyword evidence="1" id="KW-0472">Membrane</keyword>
<dbReference type="RefSeq" id="WP_380012705.1">
    <property type="nucleotide sequence ID" value="NZ_JADIKI010000023.1"/>
</dbReference>
<keyword evidence="1" id="KW-0812">Transmembrane</keyword>
<dbReference type="Pfam" id="PF14316">
    <property type="entry name" value="DUF4381"/>
    <property type="match status" value="1"/>
</dbReference>
<keyword evidence="3" id="KW-1185">Reference proteome</keyword>
<comment type="caution">
    <text evidence="2">The sequence shown here is derived from an EMBL/GenBank/DDBJ whole genome shotgun (WGS) entry which is preliminary data.</text>
</comment>
<gene>
    <name evidence="2" type="ORF">ISP18_13350</name>
</gene>
<protein>
    <submittedName>
        <fullName evidence="2">DUF4381 family protein</fullName>
    </submittedName>
</protein>
<sequence length="167" mass="19266">MSQQPPQASSELPLRDIHLPPDPPWWPPAPGWWVLFVMVCAALVLGFVLLRRIRRARIWRERVMAEIRQLADRHPSDDAAYAAALHQLLRRAAWRYAVDAHHLQGEPWRRVLAQVPVDAATLDTLMTLEASMYQPGATFDRVAMEEAVRRWLQAAWRRMKPLETGHA</sequence>
<evidence type="ECO:0000313" key="3">
    <source>
        <dbReference type="Proteomes" id="UP001620409"/>
    </source>
</evidence>
<proteinExistence type="predicted"/>
<reference evidence="2 3" key="1">
    <citation type="submission" date="2020-10" db="EMBL/GenBank/DDBJ databases">
        <title>Phylogeny of dyella-like bacteria.</title>
        <authorList>
            <person name="Fu J."/>
        </authorList>
    </citation>
    <scope>NUCLEOTIDE SEQUENCE [LARGE SCALE GENOMIC DNA]</scope>
    <source>
        <strain evidence="2 3">DHG40</strain>
    </source>
</reference>
<dbReference type="EMBL" id="JADIKI010000023">
    <property type="protein sequence ID" value="MFK2855582.1"/>
    <property type="molecule type" value="Genomic_DNA"/>
</dbReference>
<dbReference type="InterPro" id="IPR025489">
    <property type="entry name" value="DUF4381"/>
</dbReference>